<reference evidence="2" key="1">
    <citation type="submission" date="2021-02" db="EMBL/GenBank/DDBJ databases">
        <authorList>
            <person name="Nowell W R."/>
        </authorList>
    </citation>
    <scope>NUCLEOTIDE SEQUENCE</scope>
</reference>
<feature type="transmembrane region" description="Helical" evidence="1">
    <location>
        <begin position="41"/>
        <end position="59"/>
    </location>
</feature>
<protein>
    <submittedName>
        <fullName evidence="2">Uncharacterized protein</fullName>
    </submittedName>
</protein>
<proteinExistence type="predicted"/>
<sequence>LGPLTGAAGMPRRKYRQRCSSSRGVAALGSVTLAADHKRSATVAALGHVVVITFVASIYSK</sequence>
<dbReference type="Proteomes" id="UP000681720">
    <property type="component" value="Unassembled WGS sequence"/>
</dbReference>
<keyword evidence="1" id="KW-0812">Transmembrane</keyword>
<evidence type="ECO:0000256" key="1">
    <source>
        <dbReference type="SAM" id="Phobius"/>
    </source>
</evidence>
<accession>A0A8S3GCQ4</accession>
<evidence type="ECO:0000313" key="3">
    <source>
        <dbReference type="Proteomes" id="UP000681720"/>
    </source>
</evidence>
<name>A0A8S3GCQ4_9BILA</name>
<comment type="caution">
    <text evidence="2">The sequence shown here is derived from an EMBL/GenBank/DDBJ whole genome shotgun (WGS) entry which is preliminary data.</text>
</comment>
<gene>
    <name evidence="2" type="ORF">GIL414_LOCUS65287</name>
</gene>
<keyword evidence="1" id="KW-0472">Membrane</keyword>
<dbReference type="EMBL" id="CAJOBJ010291611">
    <property type="protein sequence ID" value="CAF5154365.1"/>
    <property type="molecule type" value="Genomic_DNA"/>
</dbReference>
<feature type="non-terminal residue" evidence="2">
    <location>
        <position position="1"/>
    </location>
</feature>
<organism evidence="2 3">
    <name type="scientific">Rotaria magnacalcarata</name>
    <dbReference type="NCBI Taxonomy" id="392030"/>
    <lineage>
        <taxon>Eukaryota</taxon>
        <taxon>Metazoa</taxon>
        <taxon>Spiralia</taxon>
        <taxon>Gnathifera</taxon>
        <taxon>Rotifera</taxon>
        <taxon>Eurotatoria</taxon>
        <taxon>Bdelloidea</taxon>
        <taxon>Philodinida</taxon>
        <taxon>Philodinidae</taxon>
        <taxon>Rotaria</taxon>
    </lineage>
</organism>
<dbReference type="AlphaFoldDB" id="A0A8S3GCQ4"/>
<keyword evidence="1" id="KW-1133">Transmembrane helix</keyword>
<evidence type="ECO:0000313" key="2">
    <source>
        <dbReference type="EMBL" id="CAF5154365.1"/>
    </source>
</evidence>